<comment type="caution">
    <text evidence="10">The sequence shown here is derived from an EMBL/GenBank/DDBJ whole genome shotgun (WGS) entry which is preliminary data.</text>
</comment>
<dbReference type="SUPFAM" id="SSF50044">
    <property type="entry name" value="SH3-domain"/>
    <property type="match status" value="1"/>
</dbReference>
<evidence type="ECO:0000256" key="2">
    <source>
        <dbReference type="ARBA" id="ARBA00022443"/>
    </source>
</evidence>
<dbReference type="PRINTS" id="PR00452">
    <property type="entry name" value="SH3DOMAIN"/>
</dbReference>
<evidence type="ECO:0000313" key="11">
    <source>
        <dbReference type="Proteomes" id="UP001497623"/>
    </source>
</evidence>
<feature type="compositionally biased region" description="Polar residues" evidence="7">
    <location>
        <begin position="1"/>
        <end position="11"/>
    </location>
</feature>
<dbReference type="SMART" id="SM00326">
    <property type="entry name" value="SH3"/>
    <property type="match status" value="1"/>
</dbReference>
<keyword evidence="5" id="KW-0206">Cytoskeleton</keyword>
<dbReference type="GO" id="GO:0005884">
    <property type="term" value="C:actin filament"/>
    <property type="evidence" value="ECO:0007669"/>
    <property type="project" value="TreeGrafter"/>
</dbReference>
<keyword evidence="11" id="KW-1185">Reference proteome</keyword>
<evidence type="ECO:0000256" key="3">
    <source>
        <dbReference type="ARBA" id="ARBA00022490"/>
    </source>
</evidence>
<evidence type="ECO:0008006" key="12">
    <source>
        <dbReference type="Google" id="ProtNLM"/>
    </source>
</evidence>
<protein>
    <recommendedName>
        <fullName evidence="12">SH3 domain-containing protein</fullName>
    </recommendedName>
</protein>
<dbReference type="PANTHER" id="PTHR10829">
    <property type="entry name" value="CORTACTIN AND DREBRIN"/>
    <property type="match status" value="1"/>
</dbReference>
<dbReference type="Gene3D" id="2.30.30.40">
    <property type="entry name" value="SH3 Domains"/>
    <property type="match status" value="1"/>
</dbReference>
<dbReference type="InterPro" id="IPR000095">
    <property type="entry name" value="CRIB_dom"/>
</dbReference>
<dbReference type="Proteomes" id="UP001497623">
    <property type="component" value="Unassembled WGS sequence"/>
</dbReference>
<evidence type="ECO:0000256" key="4">
    <source>
        <dbReference type="ARBA" id="ARBA00022553"/>
    </source>
</evidence>
<evidence type="ECO:0000256" key="7">
    <source>
        <dbReference type="SAM" id="MobiDB-lite"/>
    </source>
</evidence>
<dbReference type="AlphaFoldDB" id="A0AAV2RR27"/>
<evidence type="ECO:0000259" key="8">
    <source>
        <dbReference type="PROSITE" id="PS50002"/>
    </source>
</evidence>
<dbReference type="SMART" id="SM00285">
    <property type="entry name" value="PBD"/>
    <property type="match status" value="1"/>
</dbReference>
<dbReference type="CDD" id="cd00132">
    <property type="entry name" value="CRIB"/>
    <property type="match status" value="1"/>
</dbReference>
<dbReference type="GO" id="GO:0007015">
    <property type="term" value="P:actin filament organization"/>
    <property type="evidence" value="ECO:0007669"/>
    <property type="project" value="InterPro"/>
</dbReference>
<dbReference type="PANTHER" id="PTHR10829:SF25">
    <property type="entry name" value="DREBRIN-LIKE PROTEIN"/>
    <property type="match status" value="1"/>
</dbReference>
<comment type="subcellular location">
    <subcellularLocation>
        <location evidence="1">Cytoplasm</location>
        <location evidence="1">Cytoskeleton</location>
    </subcellularLocation>
</comment>
<dbReference type="InterPro" id="IPR011026">
    <property type="entry name" value="WAS_C"/>
</dbReference>
<sequence>MEEPASRQQSYHGLYVFDPERLESDQNQHRGSTQSNTGSTDINISHSPSMSLLDQGPSGSAVPPPPPHTITQPAPPPLKSARPTPPPKPKVRKVPPPPPGWYPLSEYPERQKNENENEEQSNMPPSIPARRKSVKFKKKLSKDQISAPRDFKHLSHIGFDPDNGGFQFNADDRLQRFFNIVGISEHQLADKRTREFIYGFIEKNGGIEKAIEESQRFDALTPEKPGIMSPSLIPPPNSQVGISEQQQSDTPVQEFINDIIENKDEIEEDIEESHRFDAPAPEQPGLMSPTSIYPSISELGISDTPTQEFTYDIIENNGEIKQVVEESQPFDALTPEQPWPMSSTLNYQPNLEEYSPAWSHIIKKGDDEAIGGNTDDVTSFFNKNSGSSSSLPSISISAGNNRVSDVSKALSGDDDDDDWEYRMVDLDKAGVPVLAMYDYEGNDVDELSFTIGDIFEKLEDEDESGWCIGRKDGCIGLYPPNYVEECGMTI</sequence>
<keyword evidence="2 6" id="KW-0728">SH3 domain</keyword>
<feature type="compositionally biased region" description="Basic and acidic residues" evidence="7">
    <location>
        <begin position="18"/>
        <end position="28"/>
    </location>
</feature>
<evidence type="ECO:0000259" key="9">
    <source>
        <dbReference type="PROSITE" id="PS50108"/>
    </source>
</evidence>
<reference evidence="10 11" key="1">
    <citation type="submission" date="2024-05" db="EMBL/GenBank/DDBJ databases">
        <authorList>
            <person name="Wallberg A."/>
        </authorList>
    </citation>
    <scope>NUCLEOTIDE SEQUENCE [LARGE SCALE GENOMIC DNA]</scope>
</reference>
<name>A0AAV2RR27_MEGNR</name>
<dbReference type="EMBL" id="CAXKWB010028288">
    <property type="protein sequence ID" value="CAL4133600.1"/>
    <property type="molecule type" value="Genomic_DNA"/>
</dbReference>
<organism evidence="10 11">
    <name type="scientific">Meganyctiphanes norvegica</name>
    <name type="common">Northern krill</name>
    <name type="synonym">Thysanopoda norvegica</name>
    <dbReference type="NCBI Taxonomy" id="48144"/>
    <lineage>
        <taxon>Eukaryota</taxon>
        <taxon>Metazoa</taxon>
        <taxon>Ecdysozoa</taxon>
        <taxon>Arthropoda</taxon>
        <taxon>Crustacea</taxon>
        <taxon>Multicrustacea</taxon>
        <taxon>Malacostraca</taxon>
        <taxon>Eumalacostraca</taxon>
        <taxon>Eucarida</taxon>
        <taxon>Euphausiacea</taxon>
        <taxon>Euphausiidae</taxon>
        <taxon>Meganyctiphanes</taxon>
    </lineage>
</organism>
<dbReference type="SUPFAM" id="SSF47912">
    <property type="entry name" value="Wiscott-Aldrich syndrome protein, WASP, C-terminal domain"/>
    <property type="match status" value="1"/>
</dbReference>
<evidence type="ECO:0000313" key="10">
    <source>
        <dbReference type="EMBL" id="CAL4133600.1"/>
    </source>
</evidence>
<gene>
    <name evidence="10" type="ORF">MNOR_LOCUS27228</name>
</gene>
<keyword evidence="3" id="KW-0963">Cytoplasm</keyword>
<keyword evidence="4" id="KW-0597">Phosphoprotein</keyword>
<evidence type="ECO:0000256" key="5">
    <source>
        <dbReference type="ARBA" id="ARBA00023212"/>
    </source>
</evidence>
<feature type="domain" description="CRIB" evidence="9">
    <location>
        <begin position="145"/>
        <end position="158"/>
    </location>
</feature>
<dbReference type="PROSITE" id="PS50108">
    <property type="entry name" value="CRIB"/>
    <property type="match status" value="1"/>
</dbReference>
<dbReference type="GO" id="GO:0051015">
    <property type="term" value="F:actin filament binding"/>
    <property type="evidence" value="ECO:0007669"/>
    <property type="project" value="TreeGrafter"/>
</dbReference>
<proteinExistence type="predicted"/>
<feature type="region of interest" description="Disordered" evidence="7">
    <location>
        <begin position="1"/>
        <end position="136"/>
    </location>
</feature>
<dbReference type="InterPro" id="IPR036028">
    <property type="entry name" value="SH3-like_dom_sf"/>
</dbReference>
<feature type="compositionally biased region" description="Polar residues" evidence="7">
    <location>
        <begin position="29"/>
        <end position="52"/>
    </location>
</feature>
<dbReference type="InterPro" id="IPR036936">
    <property type="entry name" value="CRIB_dom_sf"/>
</dbReference>
<feature type="domain" description="SH3" evidence="8">
    <location>
        <begin position="428"/>
        <end position="488"/>
    </location>
</feature>
<dbReference type="GO" id="GO:0030864">
    <property type="term" value="C:cortical actin cytoskeleton"/>
    <property type="evidence" value="ECO:0007669"/>
    <property type="project" value="TreeGrafter"/>
</dbReference>
<dbReference type="GO" id="GO:0030833">
    <property type="term" value="P:regulation of actin filament polymerization"/>
    <property type="evidence" value="ECO:0007669"/>
    <property type="project" value="TreeGrafter"/>
</dbReference>
<dbReference type="Gene3D" id="3.90.810.10">
    <property type="entry name" value="CRIB domain"/>
    <property type="match status" value="1"/>
</dbReference>
<dbReference type="Pfam" id="PF00786">
    <property type="entry name" value="PBD"/>
    <property type="match status" value="1"/>
</dbReference>
<dbReference type="Pfam" id="PF14604">
    <property type="entry name" value="SH3_9"/>
    <property type="match status" value="1"/>
</dbReference>
<accession>A0AAV2RR27</accession>
<dbReference type="InterPro" id="IPR001452">
    <property type="entry name" value="SH3_domain"/>
</dbReference>
<evidence type="ECO:0000256" key="1">
    <source>
        <dbReference type="ARBA" id="ARBA00004245"/>
    </source>
</evidence>
<dbReference type="PROSITE" id="PS50002">
    <property type="entry name" value="SH3"/>
    <property type="match status" value="1"/>
</dbReference>
<feature type="compositionally biased region" description="Pro residues" evidence="7">
    <location>
        <begin position="62"/>
        <end position="101"/>
    </location>
</feature>
<evidence type="ECO:0000256" key="6">
    <source>
        <dbReference type="PROSITE-ProRule" id="PRU00192"/>
    </source>
</evidence>